<keyword evidence="6" id="KW-1185">Reference proteome</keyword>
<name>A0A6A6Q7R4_9PEZI</name>
<dbReference type="InterPro" id="IPR032436">
    <property type="entry name" value="URB1_C"/>
</dbReference>
<feature type="domain" description="URB1 N-terminal" evidence="2">
    <location>
        <begin position="103"/>
        <end position="443"/>
    </location>
</feature>
<accession>A0A6A6Q7R4</accession>
<dbReference type="GO" id="GO:0000463">
    <property type="term" value="P:maturation of LSU-rRNA from tricistronic rRNA transcript (SSU-rRNA, 5.8S rRNA, LSU-rRNA)"/>
    <property type="evidence" value="ECO:0007669"/>
    <property type="project" value="TreeGrafter"/>
</dbReference>
<dbReference type="Pfam" id="PF26140">
    <property type="entry name" value="HEAT_URB1"/>
    <property type="match status" value="1"/>
</dbReference>
<dbReference type="GO" id="GO:0000466">
    <property type="term" value="P:maturation of 5.8S rRNA from tricistronic rRNA transcript (SSU-rRNA, 5.8S rRNA, LSU-rRNA)"/>
    <property type="evidence" value="ECO:0007669"/>
    <property type="project" value="TreeGrafter"/>
</dbReference>
<reference evidence="5" key="1">
    <citation type="journal article" date="2020" name="Stud. Mycol.">
        <title>101 Dothideomycetes genomes: a test case for predicting lifestyles and emergence of pathogens.</title>
        <authorList>
            <person name="Haridas S."/>
            <person name="Albert R."/>
            <person name="Binder M."/>
            <person name="Bloem J."/>
            <person name="Labutti K."/>
            <person name="Salamov A."/>
            <person name="Andreopoulos B."/>
            <person name="Baker S."/>
            <person name="Barry K."/>
            <person name="Bills G."/>
            <person name="Bluhm B."/>
            <person name="Cannon C."/>
            <person name="Castanera R."/>
            <person name="Culley D."/>
            <person name="Daum C."/>
            <person name="Ezra D."/>
            <person name="Gonzalez J."/>
            <person name="Henrissat B."/>
            <person name="Kuo A."/>
            <person name="Liang C."/>
            <person name="Lipzen A."/>
            <person name="Lutzoni F."/>
            <person name="Magnuson J."/>
            <person name="Mondo S."/>
            <person name="Nolan M."/>
            <person name="Ohm R."/>
            <person name="Pangilinan J."/>
            <person name="Park H.-J."/>
            <person name="Ramirez L."/>
            <person name="Alfaro M."/>
            <person name="Sun H."/>
            <person name="Tritt A."/>
            <person name="Yoshinaga Y."/>
            <person name="Zwiers L.-H."/>
            <person name="Turgeon B."/>
            <person name="Goodwin S."/>
            <person name="Spatafora J."/>
            <person name="Crous P."/>
            <person name="Grigoriev I."/>
        </authorList>
    </citation>
    <scope>NUCLEOTIDE SEQUENCE</scope>
    <source>
        <strain evidence="5">CBS 113389</strain>
    </source>
</reference>
<evidence type="ECO:0000259" key="3">
    <source>
        <dbReference type="Pfam" id="PF16201"/>
    </source>
</evidence>
<protein>
    <submittedName>
        <fullName evidence="5">Ribosome 60S biogenesis N-terminal-domain-containing protein</fullName>
    </submittedName>
</protein>
<dbReference type="PANTHER" id="PTHR13500">
    <property type="entry name" value="NUCLEOLAR PRERIBOSOMAL-ASSOCIATED PROTEIN 1"/>
    <property type="match status" value="1"/>
</dbReference>
<evidence type="ECO:0000259" key="4">
    <source>
        <dbReference type="Pfam" id="PF26140"/>
    </source>
</evidence>
<dbReference type="Pfam" id="PF16201">
    <property type="entry name" value="NopRA1"/>
    <property type="match status" value="1"/>
</dbReference>
<dbReference type="GO" id="GO:0005730">
    <property type="term" value="C:nucleolus"/>
    <property type="evidence" value="ECO:0007669"/>
    <property type="project" value="TreeGrafter"/>
</dbReference>
<dbReference type="AlphaFoldDB" id="A0A6A6Q7R4"/>
<dbReference type="InterPro" id="IPR016024">
    <property type="entry name" value="ARM-type_fold"/>
</dbReference>
<evidence type="ECO:0000313" key="6">
    <source>
        <dbReference type="Proteomes" id="UP000799767"/>
    </source>
</evidence>
<evidence type="ECO:0000256" key="1">
    <source>
        <dbReference type="SAM" id="MobiDB-lite"/>
    </source>
</evidence>
<dbReference type="PANTHER" id="PTHR13500:SF0">
    <property type="entry name" value="NUCLEOLAR PRE-RIBOSOMAL-ASSOCIATED PROTEIN 1"/>
    <property type="match status" value="1"/>
</dbReference>
<feature type="domain" description="URB1 C-terminal" evidence="3">
    <location>
        <begin position="876"/>
        <end position="1074"/>
    </location>
</feature>
<evidence type="ECO:0000259" key="2">
    <source>
        <dbReference type="Pfam" id="PF11707"/>
    </source>
</evidence>
<feature type="region of interest" description="Disordered" evidence="1">
    <location>
        <begin position="1"/>
        <end position="31"/>
    </location>
</feature>
<proteinExistence type="predicted"/>
<dbReference type="SUPFAM" id="SSF48371">
    <property type="entry name" value="ARM repeat"/>
    <property type="match status" value="1"/>
</dbReference>
<feature type="compositionally biased region" description="Basic and acidic residues" evidence="1">
    <location>
        <begin position="21"/>
        <end position="31"/>
    </location>
</feature>
<organism evidence="5 6">
    <name type="scientific">Neohortaea acidophila</name>
    <dbReference type="NCBI Taxonomy" id="245834"/>
    <lineage>
        <taxon>Eukaryota</taxon>
        <taxon>Fungi</taxon>
        <taxon>Dikarya</taxon>
        <taxon>Ascomycota</taxon>
        <taxon>Pezizomycotina</taxon>
        <taxon>Dothideomycetes</taxon>
        <taxon>Dothideomycetidae</taxon>
        <taxon>Mycosphaerellales</taxon>
        <taxon>Teratosphaeriaceae</taxon>
        <taxon>Neohortaea</taxon>
    </lineage>
</organism>
<dbReference type="RefSeq" id="XP_033594658.1">
    <property type="nucleotide sequence ID" value="XM_033736482.1"/>
</dbReference>
<feature type="compositionally biased region" description="Basic and acidic residues" evidence="1">
    <location>
        <begin position="1"/>
        <end position="15"/>
    </location>
</feature>
<dbReference type="OrthoDB" id="72892at2759"/>
<dbReference type="InterPro" id="IPR059018">
    <property type="entry name" value="HEAT_URB1"/>
</dbReference>
<gene>
    <name evidence="5" type="ORF">BDY17DRAFT_320591</name>
</gene>
<feature type="domain" description="URB1 central HEAT repeat" evidence="4">
    <location>
        <begin position="638"/>
        <end position="807"/>
    </location>
</feature>
<dbReference type="GeneID" id="54477484"/>
<dbReference type="Pfam" id="PF11707">
    <property type="entry name" value="Npa1"/>
    <property type="match status" value="1"/>
</dbReference>
<evidence type="ECO:0000313" key="5">
    <source>
        <dbReference type="EMBL" id="KAF2488089.1"/>
    </source>
</evidence>
<sequence length="1113" mass="125624">MSKRSRDIAQDDRPPKRPKPEHRNEDRSQLEDIHSARQLQQLLTFRQDGIQQLRHGIACFKAFLDKILYQDNEDETARQLSILREFLESAKPADANDLEQPFLAQLWQAWSFANENHIDPLASSVSAIIALLLKTLSGNIDLREYGYLLCRTVLQYQHLRLIKRNLEAPKHKENVMSPCLRLLIEAASFDGGVLAKEVYKKRELTFDAGTIRRNLGLIRTDIPEAELHRRFSIRTWTVRYILTLLKHVHEGGKVDILSSRPICTGLFHHLRVDPPALVEELLDTVAKSVLNDADLPRSAKAALLIQQNLERVTEVATRSRAGNASAEKAFNWLKSVCSNPSLGLLRTSGWYPPGTTNESNVADGDGTIDLGLDSIEFYDRDTRPDIRNTNLLPWLCTLRPHTNLQEQELILLCFRSAPELVAAYFAESNMQFEPKLSNTWIGYASFLFEVVQLPLPDLLGNENEWAELPPQTTIMIENILPRPLTQKALTRCLNQSSELVTFFAVRLLVIAFDKMSRIREQLAIGAEKSPGRSDLWHAALERLLVAFAGRCPNMKDVVSTSRKLADDDEHVLQREAITRLLRLYYEVTPLEAFDAQFDISASLTAALLRTESADQGEFAGIRALELEHLLKIARFNIGVRWLSKQGGLMYSPIITLLKLHRQDLQNQTIRGLICYVLIENSIISSTAVCDALIASLIRLDDPTFAHVGAFLDDCFTRASRKPIKYVDDIEAIVPSHGEERASPPSVLIAVLLEQAAFVLARPTPERDVSASWIATFSELVAAVESNTAVHTLVDKLKEQLGISSTRSAKGRLDYSTLIKTVTLQETLVEETNGFDSDDSVIIPFKPPPEEREDHPELLKWAKKELDIALEDGAVDALILCLCSQYPEVRTQALTQLYKLQESLHNSSLEDKDAVAVLLGELLETYEFHCVPKREALPYLAGTFATRALRVQMQPMHVMYPKMNKYLNKGPEWRIQKMPNYWLDNTVLSTPEMDDEYWEEAQWVLGWLIDGLRTPADHEILRRAAVFEKVMSFDGSPGAAGRKDVRHAILELLWRATFVEGGSTTLITRTGVLGWLDMIESSGDGVELALKKRLVETCDKTKIEEWSGVQLSDL</sequence>
<dbReference type="InterPro" id="IPR021714">
    <property type="entry name" value="URB1_N"/>
</dbReference>
<dbReference type="EMBL" id="MU001631">
    <property type="protein sequence ID" value="KAF2488089.1"/>
    <property type="molecule type" value="Genomic_DNA"/>
</dbReference>
<dbReference type="Proteomes" id="UP000799767">
    <property type="component" value="Unassembled WGS sequence"/>
</dbReference>
<dbReference type="InterPro" id="IPR039844">
    <property type="entry name" value="URB1"/>
</dbReference>